<feature type="region of interest" description="Disordered" evidence="1">
    <location>
        <begin position="1"/>
        <end position="36"/>
    </location>
</feature>
<keyword evidence="3" id="KW-1185">Reference proteome</keyword>
<name>A0A9P7RVD2_9AGAR</name>
<evidence type="ECO:0000313" key="2">
    <source>
        <dbReference type="EMBL" id="KAG7090143.1"/>
    </source>
</evidence>
<accession>A0A9P7RVD2</accession>
<evidence type="ECO:0000256" key="1">
    <source>
        <dbReference type="SAM" id="MobiDB-lite"/>
    </source>
</evidence>
<dbReference type="GeneID" id="66080826"/>
<protein>
    <submittedName>
        <fullName evidence="2">Uncharacterized protein</fullName>
    </submittedName>
</protein>
<dbReference type="RefSeq" id="XP_043006613.1">
    <property type="nucleotide sequence ID" value="XM_043156801.1"/>
</dbReference>
<sequence length="432" mass="48387">MNHTPLPRVTSLHPPGYDPQLPRRTTPTPTPPGLTVTTTSLAVDVETLTRRASEGPPLSFIPHIRMDELPFDMTSPTSSSSTLGNPRYTYQILQARTGWDYTGPPKPPILHLDCTTTSQSKRFAFGPDEVDLATIWKPMAWERYMVNKRGDQAMINTWHDVLSHIVKADVRPRFQALNYDHFDYEPDFLYYTDGIPNMDFGSESAPDEDFRSLLQHQPAESSRQIKRWRWTPEGSVLVEGGGEEKKLVLDSYKLVVPILQGFAFIGRDTHPHHLGRGDINHVPLNQLTRLQLRNVLMTMGDCLEIIWRCPRLESLALSGVIHDGVGSEDCLLASTPISTVVSGIRHLEIADRCDVDIVVLFEELSVPSLETLRLSVLQESLQHLPASAIQGLVNDSWMSVRKFILPETDGKLGAMITEAGMERALKVVVRGS</sequence>
<reference evidence="2" key="1">
    <citation type="journal article" date="2021" name="Genome Biol. Evol.">
        <title>The assembled and annotated genome of the fairy-ring fungus Marasmius oreades.</title>
        <authorList>
            <person name="Hiltunen M."/>
            <person name="Ament-Velasquez S.L."/>
            <person name="Johannesson H."/>
        </authorList>
    </citation>
    <scope>NUCLEOTIDE SEQUENCE</scope>
    <source>
        <strain evidence="2">03SP1</strain>
    </source>
</reference>
<dbReference type="AlphaFoldDB" id="A0A9P7RVD2"/>
<evidence type="ECO:0000313" key="3">
    <source>
        <dbReference type="Proteomes" id="UP001049176"/>
    </source>
</evidence>
<organism evidence="2 3">
    <name type="scientific">Marasmius oreades</name>
    <name type="common">fairy-ring Marasmius</name>
    <dbReference type="NCBI Taxonomy" id="181124"/>
    <lineage>
        <taxon>Eukaryota</taxon>
        <taxon>Fungi</taxon>
        <taxon>Dikarya</taxon>
        <taxon>Basidiomycota</taxon>
        <taxon>Agaricomycotina</taxon>
        <taxon>Agaricomycetes</taxon>
        <taxon>Agaricomycetidae</taxon>
        <taxon>Agaricales</taxon>
        <taxon>Marasmiineae</taxon>
        <taxon>Marasmiaceae</taxon>
        <taxon>Marasmius</taxon>
    </lineage>
</organism>
<dbReference type="SUPFAM" id="SSF52047">
    <property type="entry name" value="RNI-like"/>
    <property type="match status" value="1"/>
</dbReference>
<comment type="caution">
    <text evidence="2">The sequence shown here is derived from an EMBL/GenBank/DDBJ whole genome shotgun (WGS) entry which is preliminary data.</text>
</comment>
<gene>
    <name evidence="2" type="ORF">E1B28_011751</name>
</gene>
<dbReference type="OrthoDB" id="3086665at2759"/>
<proteinExistence type="predicted"/>
<dbReference type="Proteomes" id="UP001049176">
    <property type="component" value="Chromosome 7"/>
</dbReference>
<dbReference type="KEGG" id="more:E1B28_011751"/>
<dbReference type="EMBL" id="CM032187">
    <property type="protein sequence ID" value="KAG7090143.1"/>
    <property type="molecule type" value="Genomic_DNA"/>
</dbReference>
<feature type="compositionally biased region" description="Low complexity" evidence="1">
    <location>
        <begin position="19"/>
        <end position="36"/>
    </location>
</feature>